<dbReference type="Proteomes" id="UP000580474">
    <property type="component" value="Unassembled WGS sequence"/>
</dbReference>
<dbReference type="Pfam" id="PF12697">
    <property type="entry name" value="Abhydrolase_6"/>
    <property type="match status" value="1"/>
</dbReference>
<dbReference type="InterPro" id="IPR000073">
    <property type="entry name" value="AB_hydrolase_1"/>
</dbReference>
<dbReference type="Gene3D" id="3.40.50.1820">
    <property type="entry name" value="alpha/beta hydrolase"/>
    <property type="match status" value="1"/>
</dbReference>
<dbReference type="EMBL" id="JACHIV010000001">
    <property type="protein sequence ID" value="MBB5067224.1"/>
    <property type="molecule type" value="Genomic_DNA"/>
</dbReference>
<protein>
    <submittedName>
        <fullName evidence="2">Pimeloyl-ACP methyl ester carboxylesterase</fullName>
    </submittedName>
</protein>
<reference evidence="2 3" key="1">
    <citation type="submission" date="2020-08" db="EMBL/GenBank/DDBJ databases">
        <title>Sequencing the genomes of 1000 actinobacteria strains.</title>
        <authorList>
            <person name="Klenk H.-P."/>
        </authorList>
    </citation>
    <scope>NUCLEOTIDE SEQUENCE [LARGE SCALE GENOMIC DNA]</scope>
    <source>
        <strain evidence="2 3">DSM 45582</strain>
    </source>
</reference>
<evidence type="ECO:0000313" key="2">
    <source>
        <dbReference type="EMBL" id="MBB5067224.1"/>
    </source>
</evidence>
<name>A0A840N6D9_9PSEU</name>
<accession>A0A840N6D9</accession>
<sequence length="266" mass="29963">MRDGGAPRLRRPAAEPGAPRAILLHGLAGRADVWRPFLDRAPGGWEWWDVELPWAGMSDPTWAHRGDPVELLAAVLDGRHFDLVVAHSFAANLVTEAGSRGWFRELPAVLVSPFYRSRADEFDWSSISYYLNEFHRTFLEAMTLGEAARFPANYRTWMAHRLRDWVGPYGWMRFFDVYLRSPLVDLSTTTAARLVVVGEQDVAARPEDGRALAAALPDGRLARLADCGHFPMAQDADGFSRAVADFLTTLPSERRRREPEPSMELM</sequence>
<dbReference type="AlphaFoldDB" id="A0A840N6D9"/>
<evidence type="ECO:0000259" key="1">
    <source>
        <dbReference type="Pfam" id="PF12697"/>
    </source>
</evidence>
<organism evidence="2 3">
    <name type="scientific">Saccharopolyspora gloriosae</name>
    <dbReference type="NCBI Taxonomy" id="455344"/>
    <lineage>
        <taxon>Bacteria</taxon>
        <taxon>Bacillati</taxon>
        <taxon>Actinomycetota</taxon>
        <taxon>Actinomycetes</taxon>
        <taxon>Pseudonocardiales</taxon>
        <taxon>Pseudonocardiaceae</taxon>
        <taxon>Saccharopolyspora</taxon>
    </lineage>
</organism>
<feature type="domain" description="AB hydrolase-1" evidence="1">
    <location>
        <begin position="22"/>
        <end position="241"/>
    </location>
</feature>
<gene>
    <name evidence="2" type="ORF">BJ969_000312</name>
</gene>
<dbReference type="SUPFAM" id="SSF53474">
    <property type="entry name" value="alpha/beta-Hydrolases"/>
    <property type="match status" value="1"/>
</dbReference>
<proteinExistence type="predicted"/>
<dbReference type="RefSeq" id="WP_184476610.1">
    <property type="nucleotide sequence ID" value="NZ_JACHIV010000001.1"/>
</dbReference>
<keyword evidence="3" id="KW-1185">Reference proteome</keyword>
<dbReference type="GO" id="GO:0003824">
    <property type="term" value="F:catalytic activity"/>
    <property type="evidence" value="ECO:0007669"/>
    <property type="project" value="UniProtKB-ARBA"/>
</dbReference>
<comment type="caution">
    <text evidence="2">The sequence shown here is derived from an EMBL/GenBank/DDBJ whole genome shotgun (WGS) entry which is preliminary data.</text>
</comment>
<evidence type="ECO:0000313" key="3">
    <source>
        <dbReference type="Proteomes" id="UP000580474"/>
    </source>
</evidence>
<dbReference type="InterPro" id="IPR029058">
    <property type="entry name" value="AB_hydrolase_fold"/>
</dbReference>